<dbReference type="Proteomes" id="UP000241818">
    <property type="component" value="Unassembled WGS sequence"/>
</dbReference>
<dbReference type="AlphaFoldDB" id="A0A2T3B319"/>
<keyword evidence="1" id="KW-1133">Transmembrane helix</keyword>
<accession>A0A2T3B319</accession>
<evidence type="ECO:0000256" key="1">
    <source>
        <dbReference type="SAM" id="Phobius"/>
    </source>
</evidence>
<dbReference type="InParanoid" id="A0A2T3B319"/>
<gene>
    <name evidence="2" type="ORF">M430DRAFT_228491</name>
</gene>
<evidence type="ECO:0000313" key="3">
    <source>
        <dbReference type="Proteomes" id="UP000241818"/>
    </source>
</evidence>
<protein>
    <submittedName>
        <fullName evidence="2">Uncharacterized protein</fullName>
    </submittedName>
</protein>
<dbReference type="GeneID" id="36572859"/>
<reference evidence="2 3" key="1">
    <citation type="journal article" date="2018" name="New Phytol.">
        <title>Comparative genomics and transcriptomics depict ericoid mycorrhizal fungi as versatile saprotrophs and plant mutualists.</title>
        <authorList>
            <person name="Martino E."/>
            <person name="Morin E."/>
            <person name="Grelet G.A."/>
            <person name="Kuo A."/>
            <person name="Kohler A."/>
            <person name="Daghino S."/>
            <person name="Barry K.W."/>
            <person name="Cichocki N."/>
            <person name="Clum A."/>
            <person name="Dockter R.B."/>
            <person name="Hainaut M."/>
            <person name="Kuo R.C."/>
            <person name="LaButti K."/>
            <person name="Lindahl B.D."/>
            <person name="Lindquist E.A."/>
            <person name="Lipzen A."/>
            <person name="Khouja H.R."/>
            <person name="Magnuson J."/>
            <person name="Murat C."/>
            <person name="Ohm R.A."/>
            <person name="Singer S.W."/>
            <person name="Spatafora J.W."/>
            <person name="Wang M."/>
            <person name="Veneault-Fourrey C."/>
            <person name="Henrissat B."/>
            <person name="Grigoriev I.V."/>
            <person name="Martin F.M."/>
            <person name="Perotto S."/>
        </authorList>
    </citation>
    <scope>NUCLEOTIDE SEQUENCE [LARGE SCALE GENOMIC DNA]</scope>
    <source>
        <strain evidence="2 3">ATCC 22711</strain>
    </source>
</reference>
<feature type="transmembrane region" description="Helical" evidence="1">
    <location>
        <begin position="28"/>
        <end position="47"/>
    </location>
</feature>
<keyword evidence="1" id="KW-0812">Transmembrane</keyword>
<sequence>MSPSTLLRYCRYLRLARHPFMHRGFPSFLFSPLFALSLSWSIIYAMAQHVGKIMGMNMEVMDGSTRAADRGHRLQIVHTTMPATE</sequence>
<keyword evidence="1" id="KW-0472">Membrane</keyword>
<keyword evidence="3" id="KW-1185">Reference proteome</keyword>
<organism evidence="2 3">
    <name type="scientific">Amorphotheca resinae ATCC 22711</name>
    <dbReference type="NCBI Taxonomy" id="857342"/>
    <lineage>
        <taxon>Eukaryota</taxon>
        <taxon>Fungi</taxon>
        <taxon>Dikarya</taxon>
        <taxon>Ascomycota</taxon>
        <taxon>Pezizomycotina</taxon>
        <taxon>Leotiomycetes</taxon>
        <taxon>Helotiales</taxon>
        <taxon>Amorphothecaceae</taxon>
        <taxon>Amorphotheca</taxon>
    </lineage>
</organism>
<dbReference type="EMBL" id="KZ679010">
    <property type="protein sequence ID" value="PSS20029.1"/>
    <property type="molecule type" value="Genomic_DNA"/>
</dbReference>
<evidence type="ECO:0000313" key="2">
    <source>
        <dbReference type="EMBL" id="PSS20029.1"/>
    </source>
</evidence>
<proteinExistence type="predicted"/>
<name>A0A2T3B319_AMORE</name>
<dbReference type="RefSeq" id="XP_024721299.1">
    <property type="nucleotide sequence ID" value="XM_024864778.1"/>
</dbReference>